<dbReference type="GO" id="GO:0022857">
    <property type="term" value="F:transmembrane transporter activity"/>
    <property type="evidence" value="ECO:0007669"/>
    <property type="project" value="TreeGrafter"/>
</dbReference>
<evidence type="ECO:0000256" key="5">
    <source>
        <dbReference type="ARBA" id="ARBA00023180"/>
    </source>
</evidence>
<reference evidence="8" key="1">
    <citation type="submission" date="2017-02" db="UniProtKB">
        <authorList>
            <consortium name="WormBaseParasite"/>
        </authorList>
    </citation>
    <scope>IDENTIFICATION</scope>
</reference>
<dbReference type="PANTHER" id="PTHR45951:SF8">
    <property type="entry name" value="CHE-14 PROTEIN"/>
    <property type="match status" value="1"/>
</dbReference>
<protein>
    <submittedName>
        <fullName evidence="8">GPN-loop GTPase 2</fullName>
    </submittedName>
</protein>
<name>A0A0N4YVX8_NIPBR</name>
<dbReference type="Proteomes" id="UP000271162">
    <property type="component" value="Unassembled WGS sequence"/>
</dbReference>
<dbReference type="PANTHER" id="PTHR45951">
    <property type="entry name" value="PROTEIN DISPATCHED-RELATED"/>
    <property type="match status" value="1"/>
</dbReference>
<evidence type="ECO:0000313" key="6">
    <source>
        <dbReference type="EMBL" id="VDL85147.1"/>
    </source>
</evidence>
<gene>
    <name evidence="6" type="ORF">NBR_LOCUS21401</name>
</gene>
<evidence type="ECO:0000313" key="8">
    <source>
        <dbReference type="WBParaSite" id="NBR_0002140001-mRNA-1"/>
    </source>
</evidence>
<dbReference type="WBParaSite" id="NBR_0002140001-mRNA-1">
    <property type="protein sequence ID" value="NBR_0002140001-mRNA-1"/>
    <property type="gene ID" value="NBR_0002140001"/>
</dbReference>
<sequence>MVATKGRLKAIFMNHLTQVVIEVKNLDSVFELDFLRSLCSMHEQIADELAAFDSFTPYLNHLTQVVIEVENLDSVFELDFLRSLCSMHEQIADELAAFDSFTPYRNIWSAANFVSCLSPNFLFNCTELTADDVDIVHNLVDYCAAYREELLTCRLICKTDTKCSQCLSEFFRFHYQ</sequence>
<dbReference type="GO" id="GO:0007224">
    <property type="term" value="P:smoothened signaling pathway"/>
    <property type="evidence" value="ECO:0007669"/>
    <property type="project" value="TreeGrafter"/>
</dbReference>
<proteinExistence type="predicted"/>
<evidence type="ECO:0000256" key="3">
    <source>
        <dbReference type="ARBA" id="ARBA00022989"/>
    </source>
</evidence>
<dbReference type="InterPro" id="IPR052081">
    <property type="entry name" value="Dispatched_Hh_regulator"/>
</dbReference>
<evidence type="ECO:0000313" key="7">
    <source>
        <dbReference type="Proteomes" id="UP000271162"/>
    </source>
</evidence>
<keyword evidence="7" id="KW-1185">Reference proteome</keyword>
<dbReference type="AlphaFoldDB" id="A0A0N4YVX8"/>
<evidence type="ECO:0000256" key="1">
    <source>
        <dbReference type="ARBA" id="ARBA00004141"/>
    </source>
</evidence>
<keyword evidence="2" id="KW-0812">Transmembrane</keyword>
<accession>A0A0N4YVX8</accession>
<dbReference type="EMBL" id="UYSL01026293">
    <property type="protein sequence ID" value="VDL85147.1"/>
    <property type="molecule type" value="Genomic_DNA"/>
</dbReference>
<reference evidence="6 7" key="2">
    <citation type="submission" date="2018-11" db="EMBL/GenBank/DDBJ databases">
        <authorList>
            <consortium name="Pathogen Informatics"/>
        </authorList>
    </citation>
    <scope>NUCLEOTIDE SEQUENCE [LARGE SCALE GENOMIC DNA]</scope>
</reference>
<dbReference type="GO" id="GO:0016020">
    <property type="term" value="C:membrane"/>
    <property type="evidence" value="ECO:0007669"/>
    <property type="project" value="UniProtKB-SubCell"/>
</dbReference>
<keyword evidence="5" id="KW-0325">Glycoprotein</keyword>
<evidence type="ECO:0000256" key="4">
    <source>
        <dbReference type="ARBA" id="ARBA00023136"/>
    </source>
</evidence>
<keyword evidence="3" id="KW-1133">Transmembrane helix</keyword>
<evidence type="ECO:0000256" key="2">
    <source>
        <dbReference type="ARBA" id="ARBA00022692"/>
    </source>
</evidence>
<organism evidence="8">
    <name type="scientific">Nippostrongylus brasiliensis</name>
    <name type="common">Rat hookworm</name>
    <dbReference type="NCBI Taxonomy" id="27835"/>
    <lineage>
        <taxon>Eukaryota</taxon>
        <taxon>Metazoa</taxon>
        <taxon>Ecdysozoa</taxon>
        <taxon>Nematoda</taxon>
        <taxon>Chromadorea</taxon>
        <taxon>Rhabditida</taxon>
        <taxon>Rhabditina</taxon>
        <taxon>Rhabditomorpha</taxon>
        <taxon>Strongyloidea</taxon>
        <taxon>Heligmosomidae</taxon>
        <taxon>Nippostrongylus</taxon>
    </lineage>
</organism>
<comment type="subcellular location">
    <subcellularLocation>
        <location evidence="1">Membrane</location>
        <topology evidence="1">Multi-pass membrane protein</topology>
    </subcellularLocation>
</comment>
<dbReference type="STRING" id="27835.A0A0N4YVX8"/>
<keyword evidence="4" id="KW-0472">Membrane</keyword>